<dbReference type="InterPro" id="IPR050836">
    <property type="entry name" value="SDS22/Internalin_LRR"/>
</dbReference>
<evidence type="ECO:0000313" key="3">
    <source>
        <dbReference type="EMBL" id="GGH85980.1"/>
    </source>
</evidence>
<protein>
    <recommendedName>
        <fullName evidence="5">Leucine-rich repeat domain-containing protein</fullName>
    </recommendedName>
</protein>
<keyword evidence="1" id="KW-0433">Leucine-rich repeat</keyword>
<name>A0ABQ2A7K0_9BACL</name>
<gene>
    <name evidence="3" type="ORF">GCM10007362_44680</name>
</gene>
<comment type="caution">
    <text evidence="3">The sequence shown here is derived from an EMBL/GenBank/DDBJ whole genome shotgun (WGS) entry which is preliminary data.</text>
</comment>
<dbReference type="EMBL" id="BMDD01000006">
    <property type="protein sequence ID" value="GGH85980.1"/>
    <property type="molecule type" value="Genomic_DNA"/>
</dbReference>
<proteinExistence type="predicted"/>
<dbReference type="RefSeq" id="WP_172246631.1">
    <property type="nucleotide sequence ID" value="NZ_BMDD01000006.1"/>
</dbReference>
<evidence type="ECO:0000256" key="1">
    <source>
        <dbReference type="ARBA" id="ARBA00022614"/>
    </source>
</evidence>
<reference evidence="4" key="1">
    <citation type="journal article" date="2019" name="Int. J. Syst. Evol. Microbiol.">
        <title>The Global Catalogue of Microorganisms (GCM) 10K type strain sequencing project: providing services to taxonomists for standard genome sequencing and annotation.</title>
        <authorList>
            <consortium name="The Broad Institute Genomics Platform"/>
            <consortium name="The Broad Institute Genome Sequencing Center for Infectious Disease"/>
            <person name="Wu L."/>
            <person name="Ma J."/>
        </authorList>
    </citation>
    <scope>NUCLEOTIDE SEQUENCE [LARGE SCALE GENOMIC DNA]</scope>
    <source>
        <strain evidence="4">CCM 8702</strain>
    </source>
</reference>
<evidence type="ECO:0008006" key="5">
    <source>
        <dbReference type="Google" id="ProtNLM"/>
    </source>
</evidence>
<evidence type="ECO:0000256" key="2">
    <source>
        <dbReference type="ARBA" id="ARBA00022737"/>
    </source>
</evidence>
<dbReference type="PANTHER" id="PTHR46652">
    <property type="entry name" value="LEUCINE-RICH REPEAT AND IQ DOMAIN-CONTAINING PROTEIN 1-RELATED"/>
    <property type="match status" value="1"/>
</dbReference>
<organism evidence="3 4">
    <name type="scientific">Saccharibacillus endophyticus</name>
    <dbReference type="NCBI Taxonomy" id="2060666"/>
    <lineage>
        <taxon>Bacteria</taxon>
        <taxon>Bacillati</taxon>
        <taxon>Bacillota</taxon>
        <taxon>Bacilli</taxon>
        <taxon>Bacillales</taxon>
        <taxon>Paenibacillaceae</taxon>
        <taxon>Saccharibacillus</taxon>
    </lineage>
</organism>
<keyword evidence="2" id="KW-0677">Repeat</keyword>
<evidence type="ECO:0000313" key="4">
    <source>
        <dbReference type="Proteomes" id="UP000605427"/>
    </source>
</evidence>
<sequence>MHEDKLYGKSKQALLKEAEAYITKQRQYAYFQVPDAPEALEALKIMQPRAISTYAPLKEFARLERLEFGTTDSKMTVPTLAGLDAAVRLKSLAFVSKTTVTQGIEAIAGLSGLETLQIRQLVQPIPPDLLSSLTNLRQLGFSRFNYESLSELPPALEELSLNFSEVERVPPYRSAHSVRKVSLGAQTCGLENLGSLRAFPNIEEIRLLSPKRLTDLNHAAELTKLQILDANFCQASDLGGFRNHPSIQDLRLRGSQIQSFKEMGHCPELRILYAEKTKLESVEGIREQFPKLELLWIWGTKVKDLRPLEGMTRLKNLDVTMLKPKAWDFLLTLTGLESLDLSKTSFSDPKLLLELPALKRVRLSGSKAERGTEDWLSLESLLQARGGELVHR</sequence>
<keyword evidence="4" id="KW-1185">Reference proteome</keyword>
<accession>A0ABQ2A7K0</accession>
<dbReference type="PANTHER" id="PTHR46652:SF3">
    <property type="entry name" value="LEUCINE-RICH REPEAT-CONTAINING PROTEIN 9"/>
    <property type="match status" value="1"/>
</dbReference>
<dbReference type="Gene3D" id="3.80.10.10">
    <property type="entry name" value="Ribonuclease Inhibitor"/>
    <property type="match status" value="1"/>
</dbReference>
<dbReference type="InterPro" id="IPR032675">
    <property type="entry name" value="LRR_dom_sf"/>
</dbReference>
<dbReference type="Proteomes" id="UP000605427">
    <property type="component" value="Unassembled WGS sequence"/>
</dbReference>
<dbReference type="SUPFAM" id="SSF52058">
    <property type="entry name" value="L domain-like"/>
    <property type="match status" value="1"/>
</dbReference>